<feature type="region of interest" description="Disordered" evidence="1">
    <location>
        <begin position="110"/>
        <end position="217"/>
    </location>
</feature>
<dbReference type="PANTHER" id="PTHR35335:SF1">
    <property type="entry name" value="UPF0716 PROTEIN FXSA"/>
    <property type="match status" value="1"/>
</dbReference>
<feature type="compositionally biased region" description="Basic and acidic residues" evidence="1">
    <location>
        <begin position="203"/>
        <end position="217"/>
    </location>
</feature>
<dbReference type="AlphaFoldDB" id="A0A929BEA9"/>
<dbReference type="RefSeq" id="WP_193930129.1">
    <property type="nucleotide sequence ID" value="NZ_JADEYC010000042.1"/>
</dbReference>
<evidence type="ECO:0000256" key="2">
    <source>
        <dbReference type="SAM" id="Phobius"/>
    </source>
</evidence>
<feature type="compositionally biased region" description="Basic and acidic residues" evidence="1">
    <location>
        <begin position="112"/>
        <end position="130"/>
    </location>
</feature>
<feature type="compositionally biased region" description="Gly residues" evidence="1">
    <location>
        <begin position="143"/>
        <end position="173"/>
    </location>
</feature>
<dbReference type="NCBIfam" id="NF008528">
    <property type="entry name" value="PRK11463.1-2"/>
    <property type="match status" value="1"/>
</dbReference>
<evidence type="ECO:0000256" key="1">
    <source>
        <dbReference type="SAM" id="MobiDB-lite"/>
    </source>
</evidence>
<dbReference type="EMBL" id="JADEYC010000042">
    <property type="protein sequence ID" value="MBE9376453.1"/>
    <property type="molecule type" value="Genomic_DNA"/>
</dbReference>
<dbReference type="InterPro" id="IPR007313">
    <property type="entry name" value="FxsA"/>
</dbReference>
<evidence type="ECO:0000313" key="3">
    <source>
        <dbReference type="EMBL" id="MBE9376453.1"/>
    </source>
</evidence>
<reference evidence="3" key="1">
    <citation type="submission" date="2020-10" db="EMBL/GenBank/DDBJ databases">
        <title>Diversity and distribution of actinomycetes associated with coral in the coast of Hainan.</title>
        <authorList>
            <person name="Li F."/>
        </authorList>
    </citation>
    <scope>NUCLEOTIDE SEQUENCE</scope>
    <source>
        <strain evidence="3">HNM0983</strain>
    </source>
</reference>
<keyword evidence="2" id="KW-0472">Membrane</keyword>
<dbReference type="Proteomes" id="UP000598360">
    <property type="component" value="Unassembled WGS sequence"/>
</dbReference>
<keyword evidence="2" id="KW-1133">Transmembrane helix</keyword>
<keyword evidence="2" id="KW-0812">Transmembrane</keyword>
<organism evidence="3 4">
    <name type="scientific">Saccharopolyspora montiporae</name>
    <dbReference type="NCBI Taxonomy" id="2781240"/>
    <lineage>
        <taxon>Bacteria</taxon>
        <taxon>Bacillati</taxon>
        <taxon>Actinomycetota</taxon>
        <taxon>Actinomycetes</taxon>
        <taxon>Pseudonocardiales</taxon>
        <taxon>Pseudonocardiaceae</taxon>
        <taxon>Saccharopolyspora</taxon>
    </lineage>
</organism>
<dbReference type="Pfam" id="PF04186">
    <property type="entry name" value="FxsA"/>
    <property type="match status" value="1"/>
</dbReference>
<evidence type="ECO:0000313" key="4">
    <source>
        <dbReference type="Proteomes" id="UP000598360"/>
    </source>
</evidence>
<name>A0A929BEA9_9PSEU</name>
<keyword evidence="4" id="KW-1185">Reference proteome</keyword>
<comment type="caution">
    <text evidence="3">The sequence shown here is derived from an EMBL/GenBank/DDBJ whole genome shotgun (WGS) entry which is preliminary data.</text>
</comment>
<feature type="transmembrane region" description="Helical" evidence="2">
    <location>
        <begin position="73"/>
        <end position="99"/>
    </location>
</feature>
<gene>
    <name evidence="3" type="ORF">IQ251_18545</name>
</gene>
<dbReference type="PANTHER" id="PTHR35335">
    <property type="entry name" value="UPF0716 PROTEIN FXSA"/>
    <property type="match status" value="1"/>
</dbReference>
<proteinExistence type="predicted"/>
<dbReference type="GO" id="GO:0016020">
    <property type="term" value="C:membrane"/>
    <property type="evidence" value="ECO:0007669"/>
    <property type="project" value="InterPro"/>
</dbReference>
<feature type="compositionally biased region" description="Low complexity" evidence="1">
    <location>
        <begin position="174"/>
        <end position="186"/>
    </location>
</feature>
<sequence>MPLLPLLLVAAVVEIGVLVLVGQLIGVLPTLLLVLGTALLGSWLLRREGRRTLEEFRTAAMQRTPPERELSDGVLVAGAALLIIVPGFVTDLAGLVLLLPPVRAAARKRMARAAERRSQRLQEQMRRHAEQMQAHPGMAGMWGAQGPGAQGSGGRRPGGATGSGRGRAPGSSGGSDDVIDGEVVSVTEDDETADPGQQSIRPGRSEQADGRDDQQRG</sequence>
<accession>A0A929BEA9</accession>
<protein>
    <submittedName>
        <fullName evidence="3">FxsA family protein</fullName>
    </submittedName>
</protein>